<dbReference type="HOGENOM" id="CLU_058654_0_0_1"/>
<dbReference type="RefSeq" id="XP_007724533.1">
    <property type="nucleotide sequence ID" value="XM_007726343.1"/>
</dbReference>
<feature type="region of interest" description="Disordered" evidence="1">
    <location>
        <begin position="58"/>
        <end position="91"/>
    </location>
</feature>
<comment type="caution">
    <text evidence="2">The sequence shown here is derived from an EMBL/GenBank/DDBJ whole genome shotgun (WGS) entry which is preliminary data.</text>
</comment>
<dbReference type="AlphaFoldDB" id="W9Y6R8"/>
<dbReference type="GeneID" id="19160332"/>
<organism evidence="2 3">
    <name type="scientific">Capronia coronata CBS 617.96</name>
    <dbReference type="NCBI Taxonomy" id="1182541"/>
    <lineage>
        <taxon>Eukaryota</taxon>
        <taxon>Fungi</taxon>
        <taxon>Dikarya</taxon>
        <taxon>Ascomycota</taxon>
        <taxon>Pezizomycotina</taxon>
        <taxon>Eurotiomycetes</taxon>
        <taxon>Chaetothyriomycetidae</taxon>
        <taxon>Chaetothyriales</taxon>
        <taxon>Herpotrichiellaceae</taxon>
        <taxon>Capronia</taxon>
    </lineage>
</organism>
<keyword evidence="3" id="KW-1185">Reference proteome</keyword>
<dbReference type="STRING" id="1182541.W9Y6R8"/>
<dbReference type="Pfam" id="PF13094">
    <property type="entry name" value="CENP-Q"/>
    <property type="match status" value="1"/>
</dbReference>
<evidence type="ECO:0000313" key="3">
    <source>
        <dbReference type="Proteomes" id="UP000019484"/>
    </source>
</evidence>
<gene>
    <name evidence="2" type="ORF">A1O1_05457</name>
</gene>
<dbReference type="Proteomes" id="UP000019484">
    <property type="component" value="Unassembled WGS sequence"/>
</dbReference>
<dbReference type="eggNOG" id="ENOG502S7CP">
    <property type="taxonomic scope" value="Eukaryota"/>
</dbReference>
<reference evidence="2 3" key="1">
    <citation type="submission" date="2013-03" db="EMBL/GenBank/DDBJ databases">
        <title>The Genome Sequence of Capronia coronata CBS 617.96.</title>
        <authorList>
            <consortium name="The Broad Institute Genomics Platform"/>
            <person name="Cuomo C."/>
            <person name="de Hoog S."/>
            <person name="Gorbushina A."/>
            <person name="Walker B."/>
            <person name="Young S.K."/>
            <person name="Zeng Q."/>
            <person name="Gargeya S."/>
            <person name="Fitzgerald M."/>
            <person name="Haas B."/>
            <person name="Abouelleil A."/>
            <person name="Allen A.W."/>
            <person name="Alvarado L."/>
            <person name="Arachchi H.M."/>
            <person name="Berlin A.M."/>
            <person name="Chapman S.B."/>
            <person name="Gainer-Dewar J."/>
            <person name="Goldberg J."/>
            <person name="Griggs A."/>
            <person name="Gujja S."/>
            <person name="Hansen M."/>
            <person name="Howarth C."/>
            <person name="Imamovic A."/>
            <person name="Ireland A."/>
            <person name="Larimer J."/>
            <person name="McCowan C."/>
            <person name="Murphy C."/>
            <person name="Pearson M."/>
            <person name="Poon T.W."/>
            <person name="Priest M."/>
            <person name="Roberts A."/>
            <person name="Saif S."/>
            <person name="Shea T."/>
            <person name="Sisk P."/>
            <person name="Sykes S."/>
            <person name="Wortman J."/>
            <person name="Nusbaum C."/>
            <person name="Birren B."/>
        </authorList>
    </citation>
    <scope>NUCLEOTIDE SEQUENCE [LARGE SCALE GENOMIC DNA]</scope>
    <source>
        <strain evidence="2 3">CBS 617.96</strain>
    </source>
</reference>
<accession>W9Y6R8</accession>
<proteinExistence type="predicted"/>
<dbReference type="EMBL" id="AMWN01000004">
    <property type="protein sequence ID" value="EXJ88527.1"/>
    <property type="molecule type" value="Genomic_DNA"/>
</dbReference>
<sequence>MGASKNSSSTSAVDTGFATLAPRIKNISQSTIRKKWKPLPASSQEKVQQIFFDLKKKRSGAGGSGRIPAVVSKSRGGGSGTRPNARARVQEEEYEKAVEEVADKLLSSLPRMPFPPTNGSKTSKAAADDASFDLSATLHRIATLQAQLTMNMQSTHLLRMQIRREKAELRRDRDELAGLETALKSSQTLRRKREKGLHPLARAGVDDSQHEDEIPQEDIEKLNSLAGIAVSQPAPADRHAAGWFTSILPASSALYPSLDSSARADPELDTLLRQLRSHLLSMQNNTSRLQPVMAAIDDAKTTLDRFAVTTFDDEDLRRLCGF</sequence>
<protein>
    <submittedName>
        <fullName evidence="2">Uncharacterized protein</fullName>
    </submittedName>
</protein>
<name>W9Y6R8_9EURO</name>
<evidence type="ECO:0000313" key="2">
    <source>
        <dbReference type="EMBL" id="EXJ88527.1"/>
    </source>
</evidence>
<evidence type="ECO:0000256" key="1">
    <source>
        <dbReference type="SAM" id="MobiDB-lite"/>
    </source>
</evidence>
<dbReference type="OrthoDB" id="2420947at2759"/>
<dbReference type="InterPro" id="IPR025212">
    <property type="entry name" value="CAD_CENP-Q"/>
</dbReference>